<dbReference type="EMBL" id="JAGQLK010000035">
    <property type="protein sequence ID" value="MCA9383183.1"/>
    <property type="molecule type" value="Genomic_DNA"/>
</dbReference>
<dbReference type="PANTHER" id="PTHR45674:SF4">
    <property type="entry name" value="DNA LIGASE 1"/>
    <property type="match status" value="1"/>
</dbReference>
<dbReference type="GO" id="GO:0005524">
    <property type="term" value="F:ATP binding"/>
    <property type="evidence" value="ECO:0007669"/>
    <property type="project" value="UniProtKB-KW"/>
</dbReference>
<dbReference type="InterPro" id="IPR012309">
    <property type="entry name" value="DNA_ligase_ATP-dep_C"/>
</dbReference>
<keyword evidence="11" id="KW-0131">Cell cycle</keyword>
<name>A0A955L5U2_9BACT</name>
<organism evidence="15 16">
    <name type="scientific">Candidatus Dojkabacteria bacterium</name>
    <dbReference type="NCBI Taxonomy" id="2099670"/>
    <lineage>
        <taxon>Bacteria</taxon>
        <taxon>Candidatus Dojkabacteria</taxon>
    </lineage>
</organism>
<dbReference type="EC" id="6.5.1.1" evidence="2"/>
<evidence type="ECO:0000256" key="9">
    <source>
        <dbReference type="ARBA" id="ARBA00023172"/>
    </source>
</evidence>
<accession>A0A955L5U2</accession>
<comment type="caution">
    <text evidence="15">The sequence shown here is derived from an EMBL/GenBank/DDBJ whole genome shotgun (WGS) entry which is preliminary data.</text>
</comment>
<sequence>MQFNDLCEYLVKLEDLSSRNEMTEILVELFSKLEGKEIDQAIYFMQGRIAPLYEPIEFNLSIKLVLKALEAHSSNNDIQALFKKLGDVGLVAEEVNKDSGLSKYSITSIFEHLNEIAEIEGTNSQSAKQTLLQELAQNTSGLELKYITRIIVGKLRLGLSDKTFLDALSWYLSGDKSLRAEIERAYGVNADLGYVARLVIEGGVEAIKDIHLTPGIPVASKLVQREATPQTLFERLGDCYIQPKYDGLRLQVHYDKNGLGEEKVSMSLLGAEKKTVKMFSRNMENLTYMMPDVIEQVELLGVESIIFDSEAIGFDPSSGELVSFQETISRKRKTGIIEAAKATPLKVFAFDILHINGRDLMQTGLEERLQILKEVVDSGKSENIEFAESVLVKSAEELDAKFKEYTDAGLEGLIAKDLGTLYEPGTRNYDWIKLKVKAQKELADTVDAVVLGYYSGRGVRAKFGIGALLIGCYDNKNDKYLSLAKLGTGIKDSDWPIFKKALDEISVDALAENVEIDKQVMPDVLVRPEIVVVVEADEVTVSKVHGYVGKDGLSLRFPRLKQFAREDKDPEQITTVEELEQLAKL</sequence>
<dbReference type="GO" id="GO:0006281">
    <property type="term" value="P:DNA repair"/>
    <property type="evidence" value="ECO:0007669"/>
    <property type="project" value="UniProtKB-KW"/>
</dbReference>
<reference evidence="15" key="2">
    <citation type="journal article" date="2021" name="Microbiome">
        <title>Successional dynamics and alternative stable states in a saline activated sludge microbial community over 9 years.</title>
        <authorList>
            <person name="Wang Y."/>
            <person name="Ye J."/>
            <person name="Ju F."/>
            <person name="Liu L."/>
            <person name="Boyd J.A."/>
            <person name="Deng Y."/>
            <person name="Parks D.H."/>
            <person name="Jiang X."/>
            <person name="Yin X."/>
            <person name="Woodcroft B.J."/>
            <person name="Tyson G.W."/>
            <person name="Hugenholtz P."/>
            <person name="Polz M.F."/>
            <person name="Zhang T."/>
        </authorList>
    </citation>
    <scope>NUCLEOTIDE SEQUENCE</scope>
    <source>
        <strain evidence="15">HKST-UBA14</strain>
    </source>
</reference>
<dbReference type="PROSITE" id="PS00333">
    <property type="entry name" value="DNA_LIGASE_A2"/>
    <property type="match status" value="1"/>
</dbReference>
<dbReference type="PANTHER" id="PTHR45674">
    <property type="entry name" value="DNA LIGASE 1/3 FAMILY MEMBER"/>
    <property type="match status" value="1"/>
</dbReference>
<dbReference type="Gene3D" id="2.40.50.140">
    <property type="entry name" value="Nucleic acid-binding proteins"/>
    <property type="match status" value="1"/>
</dbReference>
<keyword evidence="8" id="KW-0067">ATP-binding</keyword>
<evidence type="ECO:0000256" key="5">
    <source>
        <dbReference type="ARBA" id="ARBA00022705"/>
    </source>
</evidence>
<keyword evidence="6" id="KW-0547">Nucleotide-binding</keyword>
<dbReference type="GO" id="GO:0003910">
    <property type="term" value="F:DNA ligase (ATP) activity"/>
    <property type="evidence" value="ECO:0007669"/>
    <property type="project" value="UniProtKB-EC"/>
</dbReference>
<dbReference type="InterPro" id="IPR050191">
    <property type="entry name" value="ATP-dep_DNA_ligase"/>
</dbReference>
<evidence type="ECO:0000256" key="10">
    <source>
        <dbReference type="ARBA" id="ARBA00023204"/>
    </source>
</evidence>
<feature type="domain" description="ATP-dependent DNA ligase family profile" evidence="14">
    <location>
        <begin position="338"/>
        <end position="474"/>
    </location>
</feature>
<evidence type="ECO:0000256" key="8">
    <source>
        <dbReference type="ARBA" id="ARBA00022840"/>
    </source>
</evidence>
<dbReference type="GO" id="GO:0003677">
    <property type="term" value="F:DNA binding"/>
    <property type="evidence" value="ECO:0007669"/>
    <property type="project" value="InterPro"/>
</dbReference>
<dbReference type="Pfam" id="PF04679">
    <property type="entry name" value="DNA_ligase_A_C"/>
    <property type="match status" value="1"/>
</dbReference>
<evidence type="ECO:0000256" key="12">
    <source>
        <dbReference type="ARBA" id="ARBA00034003"/>
    </source>
</evidence>
<evidence type="ECO:0000256" key="1">
    <source>
        <dbReference type="ARBA" id="ARBA00007572"/>
    </source>
</evidence>
<evidence type="ECO:0000256" key="2">
    <source>
        <dbReference type="ARBA" id="ARBA00012727"/>
    </source>
</evidence>
<dbReference type="InterPro" id="IPR016059">
    <property type="entry name" value="DNA_ligase_ATP-dep_CS"/>
</dbReference>
<dbReference type="PROSITE" id="PS50160">
    <property type="entry name" value="DNA_LIGASE_A3"/>
    <property type="match status" value="1"/>
</dbReference>
<keyword evidence="9" id="KW-0233">DNA recombination</keyword>
<dbReference type="GO" id="GO:0051301">
    <property type="term" value="P:cell division"/>
    <property type="evidence" value="ECO:0007669"/>
    <property type="project" value="UniProtKB-KW"/>
</dbReference>
<dbReference type="GO" id="GO:0006310">
    <property type="term" value="P:DNA recombination"/>
    <property type="evidence" value="ECO:0007669"/>
    <property type="project" value="UniProtKB-KW"/>
</dbReference>
<dbReference type="SUPFAM" id="SSF117018">
    <property type="entry name" value="ATP-dependent DNA ligase DNA-binding domain"/>
    <property type="match status" value="1"/>
</dbReference>
<comment type="similarity">
    <text evidence="1 13">Belongs to the ATP-dependent DNA ligase family.</text>
</comment>
<dbReference type="InterPro" id="IPR012308">
    <property type="entry name" value="DNA_ligase_ATP-dep_N"/>
</dbReference>
<protein>
    <recommendedName>
        <fullName evidence="2">DNA ligase (ATP)</fullName>
        <ecNumber evidence="2">6.5.1.1</ecNumber>
    </recommendedName>
</protein>
<dbReference type="InterPro" id="IPR012340">
    <property type="entry name" value="NA-bd_OB-fold"/>
</dbReference>
<dbReference type="SUPFAM" id="SSF50249">
    <property type="entry name" value="Nucleic acid-binding proteins"/>
    <property type="match status" value="1"/>
</dbReference>
<evidence type="ECO:0000256" key="13">
    <source>
        <dbReference type="RuleBase" id="RU004196"/>
    </source>
</evidence>
<evidence type="ECO:0000256" key="6">
    <source>
        <dbReference type="ARBA" id="ARBA00022741"/>
    </source>
</evidence>
<evidence type="ECO:0000256" key="4">
    <source>
        <dbReference type="ARBA" id="ARBA00022618"/>
    </source>
</evidence>
<dbReference type="Gene3D" id="3.30.470.30">
    <property type="entry name" value="DNA ligase/mRNA capping enzyme"/>
    <property type="match status" value="1"/>
</dbReference>
<reference evidence="15" key="1">
    <citation type="submission" date="2020-04" db="EMBL/GenBank/DDBJ databases">
        <authorList>
            <person name="Zhang T."/>
        </authorList>
    </citation>
    <scope>NUCLEOTIDE SEQUENCE</scope>
    <source>
        <strain evidence="15">HKST-UBA14</strain>
    </source>
</reference>
<keyword evidence="7" id="KW-0227">DNA damage</keyword>
<dbReference type="Proteomes" id="UP000783287">
    <property type="component" value="Unassembled WGS sequence"/>
</dbReference>
<evidence type="ECO:0000313" key="15">
    <source>
        <dbReference type="EMBL" id="MCA9383183.1"/>
    </source>
</evidence>
<comment type="catalytic activity">
    <reaction evidence="12">
        <text>ATP + (deoxyribonucleotide)n-3'-hydroxyl + 5'-phospho-(deoxyribonucleotide)m = (deoxyribonucleotide)n+m + AMP + diphosphate.</text>
        <dbReference type="EC" id="6.5.1.1"/>
    </reaction>
</comment>
<dbReference type="InterPro" id="IPR000977">
    <property type="entry name" value="DNA_ligase_ATP-dep"/>
</dbReference>
<evidence type="ECO:0000256" key="7">
    <source>
        <dbReference type="ARBA" id="ARBA00022763"/>
    </source>
</evidence>
<dbReference type="NCBIfam" id="TIGR00574">
    <property type="entry name" value="dnl1"/>
    <property type="match status" value="1"/>
</dbReference>
<evidence type="ECO:0000256" key="11">
    <source>
        <dbReference type="ARBA" id="ARBA00023306"/>
    </source>
</evidence>
<keyword evidence="10" id="KW-0234">DNA repair</keyword>
<evidence type="ECO:0000259" key="14">
    <source>
        <dbReference type="PROSITE" id="PS50160"/>
    </source>
</evidence>
<gene>
    <name evidence="15" type="ORF">KC909_02350</name>
</gene>
<dbReference type="InterPro" id="IPR036599">
    <property type="entry name" value="DNA_ligase_N_sf"/>
</dbReference>
<dbReference type="AlphaFoldDB" id="A0A955L5U2"/>
<keyword evidence="5" id="KW-0235">DNA replication</keyword>
<keyword evidence="3 15" id="KW-0436">Ligase</keyword>
<keyword evidence="4" id="KW-0132">Cell division</keyword>
<evidence type="ECO:0000313" key="16">
    <source>
        <dbReference type="Proteomes" id="UP000783287"/>
    </source>
</evidence>
<dbReference type="InterPro" id="IPR012310">
    <property type="entry name" value="DNA_ligase_ATP-dep_cent"/>
</dbReference>
<dbReference type="SUPFAM" id="SSF56091">
    <property type="entry name" value="DNA ligase/mRNA capping enzyme, catalytic domain"/>
    <property type="match status" value="1"/>
</dbReference>
<evidence type="ECO:0000256" key="3">
    <source>
        <dbReference type="ARBA" id="ARBA00022598"/>
    </source>
</evidence>
<proteinExistence type="inferred from homology"/>
<dbReference type="GO" id="GO:0071897">
    <property type="term" value="P:DNA biosynthetic process"/>
    <property type="evidence" value="ECO:0007669"/>
    <property type="project" value="InterPro"/>
</dbReference>
<dbReference type="Gene3D" id="1.10.3260.10">
    <property type="entry name" value="DNA ligase, ATP-dependent, N-terminal domain"/>
    <property type="match status" value="1"/>
</dbReference>
<dbReference type="GO" id="GO:0006273">
    <property type="term" value="P:lagging strand elongation"/>
    <property type="evidence" value="ECO:0007669"/>
    <property type="project" value="TreeGrafter"/>
</dbReference>
<dbReference type="Pfam" id="PF01068">
    <property type="entry name" value="DNA_ligase_A_M"/>
    <property type="match status" value="1"/>
</dbReference>
<dbReference type="Pfam" id="PF04675">
    <property type="entry name" value="DNA_ligase_A_N"/>
    <property type="match status" value="1"/>
</dbReference>